<dbReference type="Pfam" id="PF00717">
    <property type="entry name" value="Peptidase_S24"/>
    <property type="match status" value="1"/>
</dbReference>
<evidence type="ECO:0000259" key="1">
    <source>
        <dbReference type="Pfam" id="PF00717"/>
    </source>
</evidence>
<proteinExistence type="predicted"/>
<dbReference type="Proteomes" id="UP000519897">
    <property type="component" value="Unassembled WGS sequence"/>
</dbReference>
<organism evidence="2 3">
    <name type="scientific">Rhizobium rhizoryzae</name>
    <dbReference type="NCBI Taxonomy" id="451876"/>
    <lineage>
        <taxon>Bacteria</taxon>
        <taxon>Pseudomonadati</taxon>
        <taxon>Pseudomonadota</taxon>
        <taxon>Alphaproteobacteria</taxon>
        <taxon>Hyphomicrobiales</taxon>
        <taxon>Rhizobiaceae</taxon>
        <taxon>Rhizobium/Agrobacterium group</taxon>
        <taxon>Rhizobium</taxon>
    </lineage>
</organism>
<dbReference type="InterPro" id="IPR015927">
    <property type="entry name" value="Peptidase_S24_S26A/B/C"/>
</dbReference>
<dbReference type="SUPFAM" id="SSF51306">
    <property type="entry name" value="LexA/Signal peptidase"/>
    <property type="match status" value="1"/>
</dbReference>
<dbReference type="CDD" id="cd06462">
    <property type="entry name" value="Peptidase_S24_S26"/>
    <property type="match status" value="1"/>
</dbReference>
<accession>A0A7W6LMQ2</accession>
<sequence length="130" mass="14381">MLSDRAIDVPLIAKVSAGDLQRDDLRDEQIGTITVGQLPAGDWIALEVDGDSMDRISPPESIIIVNRADKRLVANACYVVADENGQATYKRYRPNPDRFEPVSTNTAHEPIFPQQLPAVIGRVRMSLLKL</sequence>
<dbReference type="EMBL" id="JACIEC010000016">
    <property type="protein sequence ID" value="MBB4146047.1"/>
    <property type="molecule type" value="Genomic_DNA"/>
</dbReference>
<protein>
    <submittedName>
        <fullName evidence="2">SOS-response transcriptional repressor LexA</fullName>
    </submittedName>
</protein>
<feature type="domain" description="Peptidase S24/S26A/S26B/S26C" evidence="1">
    <location>
        <begin position="10"/>
        <end position="123"/>
    </location>
</feature>
<gene>
    <name evidence="2" type="ORF">GGQ72_004616</name>
</gene>
<evidence type="ECO:0000313" key="2">
    <source>
        <dbReference type="EMBL" id="MBB4146047.1"/>
    </source>
</evidence>
<reference evidence="2 3" key="1">
    <citation type="submission" date="2020-08" db="EMBL/GenBank/DDBJ databases">
        <title>Genomic Encyclopedia of Type Strains, Phase IV (KMG-IV): sequencing the most valuable type-strain genomes for metagenomic binning, comparative biology and taxonomic classification.</title>
        <authorList>
            <person name="Goeker M."/>
        </authorList>
    </citation>
    <scope>NUCLEOTIDE SEQUENCE [LARGE SCALE GENOMIC DNA]</scope>
    <source>
        <strain evidence="2 3">DSM 29514</strain>
    </source>
</reference>
<dbReference type="Gene3D" id="2.10.109.10">
    <property type="entry name" value="Umud Fragment, subunit A"/>
    <property type="match status" value="1"/>
</dbReference>
<evidence type="ECO:0000313" key="3">
    <source>
        <dbReference type="Proteomes" id="UP000519897"/>
    </source>
</evidence>
<dbReference type="RefSeq" id="WP_246251546.1">
    <property type="nucleotide sequence ID" value="NZ_CP049252.1"/>
</dbReference>
<dbReference type="InterPro" id="IPR036286">
    <property type="entry name" value="LexA/Signal_pep-like_sf"/>
</dbReference>
<name>A0A7W6LMQ2_9HYPH</name>
<dbReference type="AlphaFoldDB" id="A0A7W6LMQ2"/>
<keyword evidence="3" id="KW-1185">Reference proteome</keyword>
<comment type="caution">
    <text evidence="2">The sequence shown here is derived from an EMBL/GenBank/DDBJ whole genome shotgun (WGS) entry which is preliminary data.</text>
</comment>